<proteinExistence type="predicted"/>
<organism evidence="1 2">
    <name type="scientific">Brassica campestris</name>
    <name type="common">Field mustard</name>
    <dbReference type="NCBI Taxonomy" id="3711"/>
    <lineage>
        <taxon>Eukaryota</taxon>
        <taxon>Viridiplantae</taxon>
        <taxon>Streptophyta</taxon>
        <taxon>Embryophyta</taxon>
        <taxon>Tracheophyta</taxon>
        <taxon>Spermatophyta</taxon>
        <taxon>Magnoliopsida</taxon>
        <taxon>eudicotyledons</taxon>
        <taxon>Gunneridae</taxon>
        <taxon>Pentapetalae</taxon>
        <taxon>rosids</taxon>
        <taxon>malvids</taxon>
        <taxon>Brassicales</taxon>
        <taxon>Brassicaceae</taxon>
        <taxon>Brassiceae</taxon>
        <taxon>Brassica</taxon>
    </lineage>
</organism>
<sequence>MNEQSLQVGSVWRQAKWNVTLEVIEANIPITQRKVIQSHDGVSMKKRKLCFTYSLNCGDGEGCFQDFPKDLALVAACEIIRIRLFLFETMIILWGREITELL</sequence>
<gene>
    <name evidence="1" type="ORF">BRARA_C00266</name>
</gene>
<name>A0A397ZYZ5_BRACM</name>
<evidence type="ECO:0000313" key="2">
    <source>
        <dbReference type="Proteomes" id="UP000264353"/>
    </source>
</evidence>
<protein>
    <submittedName>
        <fullName evidence="1">Uncharacterized protein</fullName>
    </submittedName>
</protein>
<reference evidence="1 2" key="1">
    <citation type="submission" date="2018-06" db="EMBL/GenBank/DDBJ databases">
        <title>WGS assembly of Brassica rapa FPsc.</title>
        <authorList>
            <person name="Bowman J."/>
            <person name="Kohchi T."/>
            <person name="Yamato K."/>
            <person name="Jenkins J."/>
            <person name="Shu S."/>
            <person name="Ishizaki K."/>
            <person name="Yamaoka S."/>
            <person name="Nishihama R."/>
            <person name="Nakamura Y."/>
            <person name="Berger F."/>
            <person name="Adam C."/>
            <person name="Aki S."/>
            <person name="Althoff F."/>
            <person name="Araki T."/>
            <person name="Arteaga-Vazquez M."/>
            <person name="Balasubrmanian S."/>
            <person name="Bauer D."/>
            <person name="Boehm C."/>
            <person name="Briginshaw L."/>
            <person name="Caballero-Perez J."/>
            <person name="Catarino B."/>
            <person name="Chen F."/>
            <person name="Chiyoda S."/>
            <person name="Chovatia M."/>
            <person name="Davies K."/>
            <person name="Delmans M."/>
            <person name="Demura T."/>
            <person name="Dierschke T."/>
            <person name="Dolan L."/>
            <person name="Dorantes-Acosta A."/>
            <person name="Eklund D."/>
            <person name="Florent S."/>
            <person name="Flores-Sandoval E."/>
            <person name="Fujiyama A."/>
            <person name="Fukuzawa H."/>
            <person name="Galik B."/>
            <person name="Grimanelli D."/>
            <person name="Grimwood J."/>
            <person name="Grossniklaus U."/>
            <person name="Hamada T."/>
            <person name="Haseloff J."/>
            <person name="Hetherington A."/>
            <person name="Higo A."/>
            <person name="Hirakawa Y."/>
            <person name="Hundley H."/>
            <person name="Ikeda Y."/>
            <person name="Inoue K."/>
            <person name="Inoue S."/>
            <person name="Ishida S."/>
            <person name="Jia Q."/>
            <person name="Kakita M."/>
            <person name="Kanazawa T."/>
            <person name="Kawai Y."/>
            <person name="Kawashima T."/>
            <person name="Kennedy M."/>
            <person name="Kinose K."/>
            <person name="Kinoshita T."/>
            <person name="Kohara Y."/>
            <person name="Koide E."/>
            <person name="Komatsu K."/>
            <person name="Kopischke S."/>
            <person name="Kubo M."/>
            <person name="Kyozuka J."/>
            <person name="Lagercrantz U."/>
            <person name="Lin S."/>
            <person name="Lindquist E."/>
            <person name="Lipzen A."/>
            <person name="Lu C."/>
            <person name="Luna E."/>
            <person name="Martienssen R."/>
            <person name="Minamino N."/>
            <person name="Mizutani M."/>
            <person name="Mizutani M."/>
            <person name="Mochizuki N."/>
            <person name="Monte I."/>
            <person name="Mosher R."/>
            <person name="Nagasaki H."/>
            <person name="Nakagami H."/>
            <person name="Naramoto S."/>
            <person name="Nishitani K."/>
            <person name="Ohtani M."/>
            <person name="Okamoto T."/>
            <person name="Okumura M."/>
            <person name="Phillips J."/>
            <person name="Pollak B."/>
            <person name="Reinders A."/>
            <person name="Roevekamp M."/>
            <person name="Sano R."/>
            <person name="Sawa S."/>
            <person name="Schmid M."/>
            <person name="Shirakawa M."/>
            <person name="Solano R."/>
            <person name="Spunde A."/>
            <person name="Suetsugu N."/>
            <person name="Sugano S."/>
            <person name="Sugiyama A."/>
            <person name="Sun R."/>
            <person name="Suzuki Y."/>
            <person name="Takenaka M."/>
            <person name="Takezawa D."/>
            <person name="Tomogane H."/>
            <person name="Tsuzuki M."/>
            <person name="Ueda T."/>
            <person name="Umeda M."/>
            <person name="Ward J."/>
            <person name="Watanabe Y."/>
            <person name="Yazaki K."/>
            <person name="Yokoyama R."/>
            <person name="Yoshitake Y."/>
            <person name="Yotsui I."/>
            <person name="Zachgo S."/>
            <person name="Schmutz J."/>
        </authorList>
    </citation>
    <scope>NUCLEOTIDE SEQUENCE [LARGE SCALE GENOMIC DNA]</scope>
    <source>
        <strain evidence="2">cv. B-3</strain>
    </source>
</reference>
<accession>A0A397ZYZ5</accession>
<dbReference type="EMBL" id="CM010630">
    <property type="protein sequence ID" value="RID68083.1"/>
    <property type="molecule type" value="Genomic_DNA"/>
</dbReference>
<dbReference type="Proteomes" id="UP000264353">
    <property type="component" value="Chromosome A3"/>
</dbReference>
<evidence type="ECO:0000313" key="1">
    <source>
        <dbReference type="EMBL" id="RID68083.1"/>
    </source>
</evidence>
<dbReference type="AlphaFoldDB" id="A0A397ZYZ5"/>